<comment type="caution">
    <text evidence="2">The sequence shown here is derived from an EMBL/GenBank/DDBJ whole genome shotgun (WGS) entry which is preliminary data.</text>
</comment>
<evidence type="ECO:0000313" key="3">
    <source>
        <dbReference type="Proteomes" id="UP000256913"/>
    </source>
</evidence>
<feature type="region of interest" description="Disordered" evidence="1">
    <location>
        <begin position="1"/>
        <end position="25"/>
    </location>
</feature>
<evidence type="ECO:0000256" key="1">
    <source>
        <dbReference type="SAM" id="MobiDB-lite"/>
    </source>
</evidence>
<keyword evidence="3" id="KW-1185">Reference proteome</keyword>
<accession>A0A3D9ZE99</accession>
<reference evidence="2 3" key="1">
    <citation type="submission" date="2018-08" db="EMBL/GenBank/DDBJ databases">
        <title>Sequencing the genomes of 1000 actinobacteria strains.</title>
        <authorList>
            <person name="Klenk H.-P."/>
        </authorList>
    </citation>
    <scope>NUCLEOTIDE SEQUENCE [LARGE SCALE GENOMIC DNA]</scope>
    <source>
        <strain evidence="2 3">DSM 44099</strain>
    </source>
</reference>
<dbReference type="AlphaFoldDB" id="A0A3D9ZE99"/>
<organism evidence="2 3">
    <name type="scientific">Asanoa ferruginea</name>
    <dbReference type="NCBI Taxonomy" id="53367"/>
    <lineage>
        <taxon>Bacteria</taxon>
        <taxon>Bacillati</taxon>
        <taxon>Actinomycetota</taxon>
        <taxon>Actinomycetes</taxon>
        <taxon>Micromonosporales</taxon>
        <taxon>Micromonosporaceae</taxon>
        <taxon>Asanoa</taxon>
    </lineage>
</organism>
<sequence>MPDGSGAEDDDAADDVPGMALPPTDPQALSAVAARTSVATMAAGLLICTFLGRYGLFDGSANGSAPRSTGRRGGGRDALWCVPEKIS</sequence>
<gene>
    <name evidence="2" type="ORF">DFJ67_1697</name>
</gene>
<proteinExistence type="predicted"/>
<name>A0A3D9ZE99_9ACTN</name>
<protein>
    <submittedName>
        <fullName evidence="2">Uncharacterized protein</fullName>
    </submittedName>
</protein>
<feature type="compositionally biased region" description="Acidic residues" evidence="1">
    <location>
        <begin position="1"/>
        <end position="14"/>
    </location>
</feature>
<dbReference type="Proteomes" id="UP000256913">
    <property type="component" value="Unassembled WGS sequence"/>
</dbReference>
<evidence type="ECO:0000313" key="2">
    <source>
        <dbReference type="EMBL" id="REF95736.1"/>
    </source>
</evidence>
<dbReference type="EMBL" id="QUMQ01000001">
    <property type="protein sequence ID" value="REF95736.1"/>
    <property type="molecule type" value="Genomic_DNA"/>
</dbReference>